<evidence type="ECO:0000259" key="19">
    <source>
        <dbReference type="Pfam" id="PF00361"/>
    </source>
</evidence>
<evidence type="ECO:0000256" key="13">
    <source>
        <dbReference type="ARBA" id="ARBA00023027"/>
    </source>
</evidence>
<dbReference type="PRINTS" id="PR01436">
    <property type="entry name" value="NADHDHGNASE2"/>
</dbReference>
<feature type="transmembrane region" description="Helical" evidence="18">
    <location>
        <begin position="223"/>
        <end position="243"/>
    </location>
</feature>
<comment type="function">
    <text evidence="18">Core subunit of the mitochondrial membrane respiratory chain NADH dehydrogenase (Complex I) which catalyzes electron transfer from NADH through the respiratory chain, using ubiquinone as an electron acceptor. Essential for the catalytic activity and assembly of complex I.</text>
</comment>
<dbReference type="InterPro" id="IPR050175">
    <property type="entry name" value="Complex_I_Subunit_2"/>
</dbReference>
<gene>
    <name evidence="20" type="primary">nad2</name>
</gene>
<reference evidence="20" key="1">
    <citation type="submission" date="2013-09" db="EMBL/GenBank/DDBJ databases">
        <title>The complete mitochondrial genome of Limnoria quadripunctata Holthuis (Isopoda: Limnoriidae).</title>
        <authorList>
            <person name="Lloyd R.E."/>
            <person name="Streeter S.D."/>
            <person name="Littlewood D.T.J."/>
            <person name="Huntley J."/>
            <person name="Himmel M.E."/>
            <person name="Cragg S.M."/>
        </authorList>
    </citation>
    <scope>NUCLEOTIDE SEQUENCE</scope>
</reference>
<evidence type="ECO:0000313" key="20">
    <source>
        <dbReference type="EMBL" id="AHB23397.1"/>
    </source>
</evidence>
<feature type="domain" description="NADH:quinone oxidoreductase/Mrp antiporter transmembrane" evidence="19">
    <location>
        <begin position="24"/>
        <end position="275"/>
    </location>
</feature>
<dbReference type="PANTHER" id="PTHR46552:SF1">
    <property type="entry name" value="NADH-UBIQUINONE OXIDOREDUCTASE CHAIN 2"/>
    <property type="match status" value="1"/>
</dbReference>
<comment type="similarity">
    <text evidence="3 18">Belongs to the complex I subunit 2 family.</text>
</comment>
<keyword evidence="14 18" id="KW-0830">Ubiquinone</keyword>
<evidence type="ECO:0000256" key="17">
    <source>
        <dbReference type="ARBA" id="ARBA00049551"/>
    </source>
</evidence>
<feature type="transmembrane region" description="Helical" evidence="18">
    <location>
        <begin position="191"/>
        <end position="211"/>
    </location>
</feature>
<feature type="transmembrane region" description="Helical" evidence="18">
    <location>
        <begin position="82"/>
        <end position="104"/>
    </location>
</feature>
<keyword evidence="16 18" id="KW-0472">Membrane</keyword>
<keyword evidence="13 18" id="KW-0520">NAD</keyword>
<evidence type="ECO:0000256" key="10">
    <source>
        <dbReference type="ARBA" id="ARBA00022967"/>
    </source>
</evidence>
<keyword evidence="9 18" id="KW-0999">Mitochondrion inner membrane</keyword>
<evidence type="ECO:0000256" key="12">
    <source>
        <dbReference type="ARBA" id="ARBA00022989"/>
    </source>
</evidence>
<comment type="function">
    <text evidence="1">Core subunit of the mitochondrial membrane respiratory chain NADH dehydrogenase (Complex I) that is believed to belong to the minimal assembly required for catalysis. Complex I functions in the transfer of electrons from NADH to the respiratory chain. The immediate electron acceptor for the enzyme is believed to be ubiquinone.</text>
</comment>
<dbReference type="InterPro" id="IPR003917">
    <property type="entry name" value="NADH_UbQ_OxRdtase_chain2"/>
</dbReference>
<keyword evidence="6" id="KW-0813">Transport</keyword>
<evidence type="ECO:0000256" key="14">
    <source>
        <dbReference type="ARBA" id="ARBA00023075"/>
    </source>
</evidence>
<dbReference type="PANTHER" id="PTHR46552">
    <property type="entry name" value="NADH-UBIQUINONE OXIDOREDUCTASE CHAIN 2"/>
    <property type="match status" value="1"/>
</dbReference>
<feature type="transmembrane region" description="Helical" evidence="18">
    <location>
        <begin position="304"/>
        <end position="324"/>
    </location>
</feature>
<dbReference type="Pfam" id="PF00361">
    <property type="entry name" value="Proton_antipo_M"/>
    <property type="match status" value="1"/>
</dbReference>
<dbReference type="EC" id="7.1.1.2" evidence="4 18"/>
<evidence type="ECO:0000256" key="1">
    <source>
        <dbReference type="ARBA" id="ARBA00003257"/>
    </source>
</evidence>
<protein>
    <recommendedName>
        <fullName evidence="5 18">NADH-ubiquinone oxidoreductase chain 2</fullName>
        <ecNumber evidence="4 18">7.1.1.2</ecNumber>
    </recommendedName>
</protein>
<dbReference type="AlphaFoldDB" id="A0A023IX87"/>
<evidence type="ECO:0000256" key="8">
    <source>
        <dbReference type="ARBA" id="ARBA00022692"/>
    </source>
</evidence>
<evidence type="ECO:0000256" key="2">
    <source>
        <dbReference type="ARBA" id="ARBA00004448"/>
    </source>
</evidence>
<evidence type="ECO:0000256" key="6">
    <source>
        <dbReference type="ARBA" id="ARBA00022448"/>
    </source>
</evidence>
<accession>A0A023IX87</accession>
<evidence type="ECO:0000256" key="7">
    <source>
        <dbReference type="ARBA" id="ARBA00022660"/>
    </source>
</evidence>
<evidence type="ECO:0000256" key="18">
    <source>
        <dbReference type="RuleBase" id="RU003403"/>
    </source>
</evidence>
<dbReference type="GO" id="GO:0008137">
    <property type="term" value="F:NADH dehydrogenase (ubiquinone) activity"/>
    <property type="evidence" value="ECO:0007669"/>
    <property type="project" value="UniProtKB-EC"/>
</dbReference>
<evidence type="ECO:0000256" key="16">
    <source>
        <dbReference type="ARBA" id="ARBA00023136"/>
    </source>
</evidence>
<dbReference type="EMBL" id="KF704000">
    <property type="protein sequence ID" value="AHB23397.1"/>
    <property type="molecule type" value="Genomic_DNA"/>
</dbReference>
<evidence type="ECO:0000256" key="9">
    <source>
        <dbReference type="ARBA" id="ARBA00022792"/>
    </source>
</evidence>
<evidence type="ECO:0000256" key="15">
    <source>
        <dbReference type="ARBA" id="ARBA00023128"/>
    </source>
</evidence>
<dbReference type="GO" id="GO:0006120">
    <property type="term" value="P:mitochondrial electron transport, NADH to ubiquinone"/>
    <property type="evidence" value="ECO:0007669"/>
    <property type="project" value="InterPro"/>
</dbReference>
<evidence type="ECO:0000256" key="11">
    <source>
        <dbReference type="ARBA" id="ARBA00022982"/>
    </source>
</evidence>
<keyword evidence="12 18" id="KW-1133">Transmembrane helix</keyword>
<organism evidence="20">
    <name type="scientific">Limnoria quadripunctata</name>
    <name type="common">Gribble</name>
    <dbReference type="NCBI Taxonomy" id="161573"/>
    <lineage>
        <taxon>Eukaryota</taxon>
        <taxon>Metazoa</taxon>
        <taxon>Ecdysozoa</taxon>
        <taxon>Arthropoda</taxon>
        <taxon>Crustacea</taxon>
        <taxon>Multicrustacea</taxon>
        <taxon>Malacostraca</taxon>
        <taxon>Eumalacostraca</taxon>
        <taxon>Peracarida</taxon>
        <taxon>Isopoda</taxon>
        <taxon>Limnoriidae</taxon>
        <taxon>Limnoria</taxon>
    </lineage>
</organism>
<feature type="transmembrane region" description="Helical" evidence="18">
    <location>
        <begin position="58"/>
        <end position="76"/>
    </location>
</feature>
<comment type="catalytic activity">
    <reaction evidence="17 18">
        <text>a ubiquinone + NADH + 5 H(+)(in) = a ubiquinol + NAD(+) + 4 H(+)(out)</text>
        <dbReference type="Rhea" id="RHEA:29091"/>
        <dbReference type="Rhea" id="RHEA-COMP:9565"/>
        <dbReference type="Rhea" id="RHEA-COMP:9566"/>
        <dbReference type="ChEBI" id="CHEBI:15378"/>
        <dbReference type="ChEBI" id="CHEBI:16389"/>
        <dbReference type="ChEBI" id="CHEBI:17976"/>
        <dbReference type="ChEBI" id="CHEBI:57540"/>
        <dbReference type="ChEBI" id="CHEBI:57945"/>
        <dbReference type="EC" id="7.1.1.2"/>
    </reaction>
</comment>
<proteinExistence type="inferred from homology"/>
<dbReference type="InterPro" id="IPR001750">
    <property type="entry name" value="ND/Mrp_TM"/>
</dbReference>
<comment type="subcellular location">
    <subcellularLocation>
        <location evidence="2 18">Mitochondrion inner membrane</location>
        <topology evidence="2 18">Multi-pass membrane protein</topology>
    </subcellularLocation>
</comment>
<keyword evidence="15 18" id="KW-0496">Mitochondrion</keyword>
<geneLocation type="mitochondrion" evidence="20"/>
<evidence type="ECO:0000256" key="4">
    <source>
        <dbReference type="ARBA" id="ARBA00012944"/>
    </source>
</evidence>
<evidence type="ECO:0000256" key="5">
    <source>
        <dbReference type="ARBA" id="ARBA00021008"/>
    </source>
</evidence>
<evidence type="ECO:0000256" key="3">
    <source>
        <dbReference type="ARBA" id="ARBA00007012"/>
    </source>
</evidence>
<sequence length="325" mass="37317">MMKIQLKFFLILTLLSGTYITLSSSSWLGVWMGLEMNMMSFVPFMITSKSSMEAGMKYFFIQSTTSLLLLFMSYSISVNYCVFVNLMMFVLMMKLGAAPFHFWLPMVVNSLEWNSIFFILTFQKIAPLGVFSYLVSWLSLNQIYLFVFISVWVGALGGWNELLISKLLSFSSVHHVGWILMTLKLGTKLWVSYLFVYSVILLSLIKVLGYWQVSHLKNLVLKCHTFTALLFISVSFMSLGGLPPFTGFFPKLMVLLSLSSLNYFFSMMILVMPSLLVLFFYLRVSIFVLLILKANSFLGFKDKSDMVNSAFFLFNVCGLFLWFLL</sequence>
<name>A0A023IX87_LIMQU</name>
<keyword evidence="11 18" id="KW-0249">Electron transport</keyword>
<feature type="transmembrane region" description="Helical" evidence="18">
    <location>
        <begin position="263"/>
        <end position="292"/>
    </location>
</feature>
<keyword evidence="8 18" id="KW-0812">Transmembrane</keyword>
<dbReference type="GO" id="GO:0005743">
    <property type="term" value="C:mitochondrial inner membrane"/>
    <property type="evidence" value="ECO:0007669"/>
    <property type="project" value="UniProtKB-SubCell"/>
</dbReference>
<keyword evidence="10 18" id="KW-1278">Translocase</keyword>
<feature type="transmembrane region" description="Helical" evidence="18">
    <location>
        <begin position="143"/>
        <end position="160"/>
    </location>
</feature>
<feature type="transmembrane region" description="Helical" evidence="18">
    <location>
        <begin position="116"/>
        <end position="137"/>
    </location>
</feature>
<keyword evidence="7 18" id="KW-0679">Respiratory chain</keyword>